<dbReference type="Gene3D" id="3.80.10.10">
    <property type="entry name" value="Ribonuclease Inhibitor"/>
    <property type="match status" value="1"/>
</dbReference>
<dbReference type="InterPro" id="IPR027038">
    <property type="entry name" value="RanGap"/>
</dbReference>
<protein>
    <submittedName>
        <fullName evidence="1">Uncharacterized protein</fullName>
    </submittedName>
</protein>
<dbReference type="GO" id="GO:0031267">
    <property type="term" value="F:small GTPase binding"/>
    <property type="evidence" value="ECO:0007669"/>
    <property type="project" value="TreeGrafter"/>
</dbReference>
<proteinExistence type="predicted"/>
<accession>A0AAD2D109</accession>
<evidence type="ECO:0000313" key="2">
    <source>
        <dbReference type="Proteomes" id="UP001295423"/>
    </source>
</evidence>
<dbReference type="GO" id="GO:0048471">
    <property type="term" value="C:perinuclear region of cytoplasm"/>
    <property type="evidence" value="ECO:0007669"/>
    <property type="project" value="TreeGrafter"/>
</dbReference>
<gene>
    <name evidence="1" type="ORF">CYCCA115_LOCUS10163</name>
</gene>
<dbReference type="GO" id="GO:0005829">
    <property type="term" value="C:cytosol"/>
    <property type="evidence" value="ECO:0007669"/>
    <property type="project" value="TreeGrafter"/>
</dbReference>
<dbReference type="SUPFAM" id="SSF52047">
    <property type="entry name" value="RNI-like"/>
    <property type="match status" value="1"/>
</dbReference>
<organism evidence="1 2">
    <name type="scientific">Cylindrotheca closterium</name>
    <dbReference type="NCBI Taxonomy" id="2856"/>
    <lineage>
        <taxon>Eukaryota</taxon>
        <taxon>Sar</taxon>
        <taxon>Stramenopiles</taxon>
        <taxon>Ochrophyta</taxon>
        <taxon>Bacillariophyta</taxon>
        <taxon>Bacillariophyceae</taxon>
        <taxon>Bacillariophycidae</taxon>
        <taxon>Bacillariales</taxon>
        <taxon>Bacillariaceae</taxon>
        <taxon>Cylindrotheca</taxon>
    </lineage>
</organism>
<reference evidence="1" key="1">
    <citation type="submission" date="2023-08" db="EMBL/GenBank/DDBJ databases">
        <authorList>
            <person name="Audoor S."/>
            <person name="Bilcke G."/>
        </authorList>
    </citation>
    <scope>NUCLEOTIDE SEQUENCE</scope>
</reference>
<keyword evidence="2" id="KW-1185">Reference proteome</keyword>
<dbReference type="GO" id="GO:0006913">
    <property type="term" value="P:nucleocytoplasmic transport"/>
    <property type="evidence" value="ECO:0007669"/>
    <property type="project" value="TreeGrafter"/>
</dbReference>
<dbReference type="GO" id="GO:0005096">
    <property type="term" value="F:GTPase activator activity"/>
    <property type="evidence" value="ECO:0007669"/>
    <property type="project" value="InterPro"/>
</dbReference>
<name>A0AAD2D109_9STRA</name>
<dbReference type="GO" id="GO:0005634">
    <property type="term" value="C:nucleus"/>
    <property type="evidence" value="ECO:0007669"/>
    <property type="project" value="TreeGrafter"/>
</dbReference>
<dbReference type="PANTHER" id="PTHR24113:SF15">
    <property type="entry name" value="NACHT DOMAIN-CONTAINING PROTEIN"/>
    <property type="match status" value="1"/>
</dbReference>
<dbReference type="EMBL" id="CAKOGP040001557">
    <property type="protein sequence ID" value="CAJ1946021.1"/>
    <property type="molecule type" value="Genomic_DNA"/>
</dbReference>
<dbReference type="PANTHER" id="PTHR24113">
    <property type="entry name" value="RAN GTPASE-ACTIVATING PROTEIN 1"/>
    <property type="match status" value="1"/>
</dbReference>
<comment type="caution">
    <text evidence="1">The sequence shown here is derived from an EMBL/GenBank/DDBJ whole genome shotgun (WGS) entry which is preliminary data.</text>
</comment>
<sequence>MVNLERRRHIYFESGRRLREEKLRNGILSLTSQGLNGDDLKQILINLNPHLPTNADEPAGKRRRVEGKEGFIARLSSCSHIVEVDLSYNQRLGAFGMDHIHLLPPQVHSLNLNNCGLSVDGFRKICKLMETNTTITQFRLCDTYMNNDKAECVGTMLAKNSTLKELSISINCLMGLGKEGCKFLGDGLRQNKRLKRLGYFQKEDHEALLYFASVLMDGGGSELQTFRILTNSFSDASAFERVVIPKWTTVLQKCENLVDLGVDHNGLWGKEISFWLELNSFQARQVTRAGKSKELADTLEKASRRKRVDVVYFLIQNNCRLFGS</sequence>
<dbReference type="Proteomes" id="UP001295423">
    <property type="component" value="Unassembled WGS sequence"/>
</dbReference>
<dbReference type="InterPro" id="IPR032675">
    <property type="entry name" value="LRR_dom_sf"/>
</dbReference>
<dbReference type="AlphaFoldDB" id="A0AAD2D109"/>
<evidence type="ECO:0000313" key="1">
    <source>
        <dbReference type="EMBL" id="CAJ1946021.1"/>
    </source>
</evidence>